<evidence type="ECO:0000313" key="1">
    <source>
        <dbReference type="EMBL" id="EUB58198.1"/>
    </source>
</evidence>
<dbReference type="CTD" id="36342657"/>
<dbReference type="EMBL" id="APAU02000066">
    <property type="protein sequence ID" value="EUB58198.1"/>
    <property type="molecule type" value="Genomic_DNA"/>
</dbReference>
<accession>W6U9Y3</accession>
<dbReference type="AlphaFoldDB" id="W6U9Y3"/>
<organism evidence="1 2">
    <name type="scientific">Echinococcus granulosus</name>
    <name type="common">Hydatid tapeworm</name>
    <dbReference type="NCBI Taxonomy" id="6210"/>
    <lineage>
        <taxon>Eukaryota</taxon>
        <taxon>Metazoa</taxon>
        <taxon>Spiralia</taxon>
        <taxon>Lophotrochozoa</taxon>
        <taxon>Platyhelminthes</taxon>
        <taxon>Cestoda</taxon>
        <taxon>Eucestoda</taxon>
        <taxon>Cyclophyllidea</taxon>
        <taxon>Taeniidae</taxon>
        <taxon>Echinococcus</taxon>
        <taxon>Echinococcus granulosus group</taxon>
    </lineage>
</organism>
<dbReference type="RefSeq" id="XP_024349394.1">
    <property type="nucleotide sequence ID" value="XM_024496191.1"/>
</dbReference>
<dbReference type="KEGG" id="egl:EGR_06942"/>
<evidence type="ECO:0000313" key="2">
    <source>
        <dbReference type="Proteomes" id="UP000019149"/>
    </source>
</evidence>
<reference evidence="1 2" key="1">
    <citation type="journal article" date="2013" name="Nat. Genet.">
        <title>The genome of the hydatid tapeworm Echinococcus granulosus.</title>
        <authorList>
            <person name="Zheng H."/>
            <person name="Zhang W."/>
            <person name="Zhang L."/>
            <person name="Zhang Z."/>
            <person name="Li J."/>
            <person name="Lu G."/>
            <person name="Zhu Y."/>
            <person name="Wang Y."/>
            <person name="Huang Y."/>
            <person name="Liu J."/>
            <person name="Kang H."/>
            <person name="Chen J."/>
            <person name="Wang L."/>
            <person name="Chen A."/>
            <person name="Yu S."/>
            <person name="Gao Z."/>
            <person name="Jin L."/>
            <person name="Gu W."/>
            <person name="Wang Z."/>
            <person name="Zhao L."/>
            <person name="Shi B."/>
            <person name="Wen H."/>
            <person name="Lin R."/>
            <person name="Jones M.K."/>
            <person name="Brejova B."/>
            <person name="Vinar T."/>
            <person name="Zhao G."/>
            <person name="McManus D.P."/>
            <person name="Chen Z."/>
            <person name="Zhou Y."/>
            <person name="Wang S."/>
        </authorList>
    </citation>
    <scope>NUCLEOTIDE SEQUENCE [LARGE SCALE GENOMIC DNA]</scope>
</reference>
<proteinExistence type="predicted"/>
<protein>
    <submittedName>
        <fullName evidence="1">Uncharacterized protein</fullName>
    </submittedName>
</protein>
<dbReference type="Proteomes" id="UP000019149">
    <property type="component" value="Unassembled WGS sequence"/>
</dbReference>
<gene>
    <name evidence="1" type="ORF">EGR_06942</name>
</gene>
<comment type="caution">
    <text evidence="1">The sequence shown here is derived from an EMBL/GenBank/DDBJ whole genome shotgun (WGS) entry which is preliminary data.</text>
</comment>
<keyword evidence="2" id="KW-1185">Reference proteome</keyword>
<sequence length="89" mass="9788">MSLKIVYSADQTPTLSEKLQKRLVAFENTTHTACVCLRMSPSEKGCVYTRSSGDGEPITTTINPGDLDITRENCNVLSKESIGTRLHLD</sequence>
<dbReference type="GeneID" id="36342657"/>
<name>W6U9Y3_ECHGR</name>